<dbReference type="EC" id="2.4.99.24" evidence="4"/>
<dbReference type="InterPro" id="IPR002201">
    <property type="entry name" value="Glyco_trans_9"/>
</dbReference>
<evidence type="ECO:0000256" key="2">
    <source>
        <dbReference type="ARBA" id="ARBA00022679"/>
    </source>
</evidence>
<comment type="caution">
    <text evidence="6">The sequence shown here is derived from an EMBL/GenBank/DDBJ whole genome shotgun (WGS) entry which is preliminary data.</text>
</comment>
<evidence type="ECO:0000256" key="4">
    <source>
        <dbReference type="ARBA" id="ARBA00044042"/>
    </source>
</evidence>
<protein>
    <recommendedName>
        <fullName evidence="4">lipopolysaccharide heptosyltransferase II</fullName>
        <ecNumber evidence="4">2.4.99.24</ecNumber>
    </recommendedName>
</protein>
<dbReference type="Proteomes" id="UP000306416">
    <property type="component" value="Unassembled WGS sequence"/>
</dbReference>
<proteinExistence type="inferred from homology"/>
<comment type="similarity">
    <text evidence="3">Belongs to the glycosyltransferase 9 family.</text>
</comment>
<dbReference type="FunFam" id="3.40.50.2000:FF:000023">
    <property type="entry name" value="ADP-heptose--LPS heptosyltransferase II"/>
    <property type="match status" value="1"/>
</dbReference>
<evidence type="ECO:0000256" key="3">
    <source>
        <dbReference type="ARBA" id="ARBA00043995"/>
    </source>
</evidence>
<dbReference type="AlphaFoldDB" id="A0A4S1C9X2"/>
<dbReference type="GO" id="GO:0008713">
    <property type="term" value="F:ADP-heptose-lipopolysaccharide heptosyltransferase activity"/>
    <property type="evidence" value="ECO:0007669"/>
    <property type="project" value="UniProtKB-EC"/>
</dbReference>
<evidence type="ECO:0000256" key="1">
    <source>
        <dbReference type="ARBA" id="ARBA00022676"/>
    </source>
</evidence>
<dbReference type="PANTHER" id="PTHR30160:SF7">
    <property type="entry name" value="ADP-HEPTOSE--LPS HEPTOSYLTRANSFERASE 2"/>
    <property type="match status" value="1"/>
</dbReference>
<dbReference type="PANTHER" id="PTHR30160">
    <property type="entry name" value="TETRAACYLDISACCHARIDE 4'-KINASE-RELATED"/>
    <property type="match status" value="1"/>
</dbReference>
<comment type="catalytic activity">
    <reaction evidence="5">
        <text>an L-alpha-D-Hep-(1-&gt;5)-[alpha-Kdo-(2-&gt;4)]-alpha-Kdo-(2-&gt;6)-lipid A + ADP-L-glycero-beta-D-manno-heptose = an L-alpha-D-Hep-(1-&gt;3)-L-alpha-D-Hep-(1-&gt;5)-[alpha-Kdo-(2-&gt;4)]-alpha-Kdo-(2-&gt;6)-lipid A + ADP + H(+)</text>
        <dbReference type="Rhea" id="RHEA:74071"/>
        <dbReference type="ChEBI" id="CHEBI:15378"/>
        <dbReference type="ChEBI" id="CHEBI:61506"/>
        <dbReference type="ChEBI" id="CHEBI:193068"/>
        <dbReference type="ChEBI" id="CHEBI:193069"/>
        <dbReference type="ChEBI" id="CHEBI:456216"/>
        <dbReference type="EC" id="2.4.99.24"/>
    </reaction>
</comment>
<evidence type="ECO:0000313" key="6">
    <source>
        <dbReference type="EMBL" id="TGU70065.1"/>
    </source>
</evidence>
<dbReference type="EMBL" id="SRSC01000006">
    <property type="protein sequence ID" value="TGU70065.1"/>
    <property type="molecule type" value="Genomic_DNA"/>
</dbReference>
<reference evidence="6 7" key="1">
    <citation type="submission" date="2019-04" db="EMBL/GenBank/DDBJ databases">
        <title>Geobacter oryzae sp. nov., ferric-reducing bacteria isolated from paddy soil.</title>
        <authorList>
            <person name="Xu Z."/>
            <person name="Masuda Y."/>
            <person name="Itoh H."/>
            <person name="Senoo K."/>
        </authorList>
    </citation>
    <scope>NUCLEOTIDE SEQUENCE [LARGE SCALE GENOMIC DNA]</scope>
    <source>
        <strain evidence="6 7">Red111</strain>
    </source>
</reference>
<keyword evidence="1" id="KW-0328">Glycosyltransferase</keyword>
<name>A0A4S1C9X2_9BACT</name>
<accession>A0A4S1C9X2</accession>
<dbReference type="InterPro" id="IPR051199">
    <property type="entry name" value="LPS_LOS_Heptosyltrfase"/>
</dbReference>
<keyword evidence="7" id="KW-1185">Reference proteome</keyword>
<organism evidence="6 7">
    <name type="scientific">Geomonas terrae</name>
    <dbReference type="NCBI Taxonomy" id="2562681"/>
    <lineage>
        <taxon>Bacteria</taxon>
        <taxon>Pseudomonadati</taxon>
        <taxon>Thermodesulfobacteriota</taxon>
        <taxon>Desulfuromonadia</taxon>
        <taxon>Geobacterales</taxon>
        <taxon>Geobacteraceae</taxon>
        <taxon>Geomonas</taxon>
    </lineage>
</organism>
<dbReference type="RefSeq" id="WP_135873019.1">
    <property type="nucleotide sequence ID" value="NZ_SRSC01000006.1"/>
</dbReference>
<sequence length="355" mass="38851">MKPIDRSRVRKILIRAVNWIGDAVMTTPAVDTVRANFPEAEITVLANEAVSEVFRVYDGVDRVITFHRNGRHKGALGRLRLAAELRRSRFDLAVMLPNSFDAALVPWLAGIPQRVGKDSDARSIILTHRFPRVLLKPDTHQVLNYLAMLEYFGLNPSPAHLRLQTSAEEDAEMEALLAARGIAPGDFVLGVNPGATYGSAKRWYPERFAEAARELAGRWGARVIITGGPGETEMAGKIAELLEGDCADFAGKTSVRQLMALIKRCNFFITNDSGPMHIAAAFDVPLVAIFGPTDHRTTSAFFERGAIVRRGADCAPCMKRECPIDHRCMTAVTAGDVIEAADGLYQRLGLGKGGR</sequence>
<dbReference type="CDD" id="cd03789">
    <property type="entry name" value="GT9_LPS_heptosyltransferase"/>
    <property type="match status" value="1"/>
</dbReference>
<dbReference type="GO" id="GO:0005829">
    <property type="term" value="C:cytosol"/>
    <property type="evidence" value="ECO:0007669"/>
    <property type="project" value="TreeGrafter"/>
</dbReference>
<evidence type="ECO:0000256" key="5">
    <source>
        <dbReference type="ARBA" id="ARBA00047503"/>
    </source>
</evidence>
<dbReference type="Pfam" id="PF01075">
    <property type="entry name" value="Glyco_transf_9"/>
    <property type="match status" value="1"/>
</dbReference>
<dbReference type="GO" id="GO:0009244">
    <property type="term" value="P:lipopolysaccharide core region biosynthetic process"/>
    <property type="evidence" value="ECO:0007669"/>
    <property type="project" value="TreeGrafter"/>
</dbReference>
<evidence type="ECO:0000313" key="7">
    <source>
        <dbReference type="Proteomes" id="UP000306416"/>
    </source>
</evidence>
<dbReference type="Gene3D" id="3.40.50.2000">
    <property type="entry name" value="Glycogen Phosphorylase B"/>
    <property type="match status" value="2"/>
</dbReference>
<dbReference type="InterPro" id="IPR011910">
    <property type="entry name" value="RfaF"/>
</dbReference>
<keyword evidence="2 6" id="KW-0808">Transferase</keyword>
<gene>
    <name evidence="6" type="primary">waaF</name>
    <name evidence="6" type="ORF">E4633_19880</name>
</gene>
<dbReference type="SUPFAM" id="SSF53756">
    <property type="entry name" value="UDP-Glycosyltransferase/glycogen phosphorylase"/>
    <property type="match status" value="1"/>
</dbReference>
<dbReference type="NCBIfam" id="TIGR02195">
    <property type="entry name" value="heptsyl_trn_II"/>
    <property type="match status" value="1"/>
</dbReference>